<dbReference type="AlphaFoldDB" id="A0A5B7GZE9"/>
<keyword evidence="3" id="KW-1185">Reference proteome</keyword>
<gene>
    <name evidence="2" type="ORF">E2C01_057206</name>
</gene>
<feature type="compositionally biased region" description="Polar residues" evidence="1">
    <location>
        <begin position="140"/>
        <end position="174"/>
    </location>
</feature>
<evidence type="ECO:0000313" key="3">
    <source>
        <dbReference type="Proteomes" id="UP000324222"/>
    </source>
</evidence>
<proteinExistence type="predicted"/>
<protein>
    <submittedName>
        <fullName evidence="2">Uncharacterized protein</fullName>
    </submittedName>
</protein>
<organism evidence="2 3">
    <name type="scientific">Portunus trituberculatus</name>
    <name type="common">Swimming crab</name>
    <name type="synonym">Neptunus trituberculatus</name>
    <dbReference type="NCBI Taxonomy" id="210409"/>
    <lineage>
        <taxon>Eukaryota</taxon>
        <taxon>Metazoa</taxon>
        <taxon>Ecdysozoa</taxon>
        <taxon>Arthropoda</taxon>
        <taxon>Crustacea</taxon>
        <taxon>Multicrustacea</taxon>
        <taxon>Malacostraca</taxon>
        <taxon>Eumalacostraca</taxon>
        <taxon>Eucarida</taxon>
        <taxon>Decapoda</taxon>
        <taxon>Pleocyemata</taxon>
        <taxon>Brachyura</taxon>
        <taxon>Eubrachyura</taxon>
        <taxon>Portunoidea</taxon>
        <taxon>Portunidae</taxon>
        <taxon>Portuninae</taxon>
        <taxon>Portunus</taxon>
    </lineage>
</organism>
<comment type="caution">
    <text evidence="2">The sequence shown here is derived from an EMBL/GenBank/DDBJ whole genome shotgun (WGS) entry which is preliminary data.</text>
</comment>
<sequence length="174" mass="17843">MARAVILASVRGGPPTAGGTSVRTPTMFTINPEPLGGGGPRLGSGGGDGQQWRWCGLVVSYTGSLAAPCPCPSRRLARSGAVHMPALTHHHAPSHCTRVVSHLTLHSPLSCPPTHLALSGRAGVPPPPVAGTTLALPRRATTQHWSQAAVSSGQHPLEASPNTAKANPTPTHRT</sequence>
<dbReference type="Proteomes" id="UP000324222">
    <property type="component" value="Unassembled WGS sequence"/>
</dbReference>
<accession>A0A5B7GZE9</accession>
<evidence type="ECO:0000256" key="1">
    <source>
        <dbReference type="SAM" id="MobiDB-lite"/>
    </source>
</evidence>
<name>A0A5B7GZE9_PORTR</name>
<dbReference type="EMBL" id="VSRR010020422">
    <property type="protein sequence ID" value="MPC63113.1"/>
    <property type="molecule type" value="Genomic_DNA"/>
</dbReference>
<evidence type="ECO:0000313" key="2">
    <source>
        <dbReference type="EMBL" id="MPC63113.1"/>
    </source>
</evidence>
<reference evidence="2 3" key="1">
    <citation type="submission" date="2019-05" db="EMBL/GenBank/DDBJ databases">
        <title>Another draft genome of Portunus trituberculatus and its Hox gene families provides insights of decapod evolution.</title>
        <authorList>
            <person name="Jeong J.-H."/>
            <person name="Song I."/>
            <person name="Kim S."/>
            <person name="Choi T."/>
            <person name="Kim D."/>
            <person name="Ryu S."/>
            <person name="Kim W."/>
        </authorList>
    </citation>
    <scope>NUCLEOTIDE SEQUENCE [LARGE SCALE GENOMIC DNA]</scope>
    <source>
        <tissue evidence="2">Muscle</tissue>
    </source>
</reference>
<feature type="region of interest" description="Disordered" evidence="1">
    <location>
        <begin position="139"/>
        <end position="174"/>
    </location>
</feature>